<feature type="transmembrane region" description="Helical" evidence="1">
    <location>
        <begin position="56"/>
        <end position="76"/>
    </location>
</feature>
<dbReference type="Gene3D" id="1.20.1250.20">
    <property type="entry name" value="MFS general substrate transporter like domains"/>
    <property type="match status" value="1"/>
</dbReference>
<dbReference type="RefSeq" id="WP_158050086.1">
    <property type="nucleotide sequence ID" value="NZ_WAJR01000024.1"/>
</dbReference>
<dbReference type="Proteomes" id="UP000468668">
    <property type="component" value="Unassembled WGS sequence"/>
</dbReference>
<organism evidence="2 3">
    <name type="scientific">Ellagibacter isourolithinifaciens</name>
    <dbReference type="NCBI Taxonomy" id="2137581"/>
    <lineage>
        <taxon>Bacteria</taxon>
        <taxon>Bacillati</taxon>
        <taxon>Actinomycetota</taxon>
        <taxon>Coriobacteriia</taxon>
        <taxon>Eggerthellales</taxon>
        <taxon>Eggerthellaceae</taxon>
        <taxon>Ellagibacter</taxon>
    </lineage>
</organism>
<comment type="caution">
    <text evidence="2">The sequence shown here is derived from an EMBL/GenBank/DDBJ whole genome shotgun (WGS) entry which is preliminary data.</text>
</comment>
<name>A0A6N6NQ92_9ACTN</name>
<dbReference type="OrthoDB" id="4008739at2"/>
<proteinExistence type="predicted"/>
<dbReference type="GeneID" id="98658432"/>
<protein>
    <recommendedName>
        <fullName evidence="4">MFS transporter</fullName>
    </recommendedName>
</protein>
<keyword evidence="1" id="KW-0472">Membrane</keyword>
<dbReference type="SUPFAM" id="SSF103473">
    <property type="entry name" value="MFS general substrate transporter"/>
    <property type="match status" value="1"/>
</dbReference>
<evidence type="ECO:0000256" key="1">
    <source>
        <dbReference type="SAM" id="Phobius"/>
    </source>
</evidence>
<dbReference type="AlphaFoldDB" id="A0A6N6NQ92"/>
<dbReference type="EMBL" id="WAJR01000024">
    <property type="protein sequence ID" value="KAB1638653.1"/>
    <property type="molecule type" value="Genomic_DNA"/>
</dbReference>
<keyword evidence="1" id="KW-0812">Transmembrane</keyword>
<gene>
    <name evidence="2" type="ORF">F8C90_08430</name>
</gene>
<dbReference type="InterPro" id="IPR036259">
    <property type="entry name" value="MFS_trans_sf"/>
</dbReference>
<keyword evidence="1" id="KW-1133">Transmembrane helix</keyword>
<evidence type="ECO:0000313" key="3">
    <source>
        <dbReference type="Proteomes" id="UP000468668"/>
    </source>
</evidence>
<accession>A0A6N6NQ92</accession>
<sequence length="85" mass="8517">MGLATQTSLLSTTITMLAAPLGALLGAGISQGAGKLVNVAMPFAVTWLLANLQPSVIYFAIVGIAVVAAIVVVAVGPETRAKRLG</sequence>
<evidence type="ECO:0000313" key="2">
    <source>
        <dbReference type="EMBL" id="KAB1638653.1"/>
    </source>
</evidence>
<evidence type="ECO:0008006" key="4">
    <source>
        <dbReference type="Google" id="ProtNLM"/>
    </source>
</evidence>
<reference evidence="2 3" key="1">
    <citation type="submission" date="2019-09" db="EMBL/GenBank/DDBJ databases">
        <title>Whole genome shotgun sequencing (WGS) of Ellagibacter isourolithinifaciens DSM 104140(T) and Adlercreutzia muris DSM 29508(T).</title>
        <authorList>
            <person name="Stoll D.A."/>
            <person name="Danylec N."/>
            <person name="Huch M."/>
        </authorList>
    </citation>
    <scope>NUCLEOTIDE SEQUENCE [LARGE SCALE GENOMIC DNA]</scope>
    <source>
        <strain evidence="2 3">DSM 104140</strain>
    </source>
</reference>
<keyword evidence="3" id="KW-1185">Reference proteome</keyword>